<evidence type="ECO:0000256" key="2">
    <source>
        <dbReference type="SAM" id="SignalP"/>
    </source>
</evidence>
<evidence type="ECO:0008006" key="5">
    <source>
        <dbReference type="Google" id="ProtNLM"/>
    </source>
</evidence>
<gene>
    <name evidence="3" type="ORF">M2319_004500</name>
</gene>
<dbReference type="RefSeq" id="WP_264603712.1">
    <property type="nucleotide sequence ID" value="NZ_JAOQNS010000019.1"/>
</dbReference>
<evidence type="ECO:0000313" key="4">
    <source>
        <dbReference type="Proteomes" id="UP001209755"/>
    </source>
</evidence>
<evidence type="ECO:0000313" key="3">
    <source>
        <dbReference type="EMBL" id="MCW2310135.1"/>
    </source>
</evidence>
<name>A0ABT3HIA7_9HYPH</name>
<sequence length="288" mass="32130">MRTILAFSRRFAPPLSAGLLVSCAGMPAFQKPDEVDISSILYSVECIVADSVKERFGNNLKKPKDPWLNDWAALVTLELIADRTMGGGAKANFTVPVHHYIPAPQQGPFLARKFSMNFDGSYSRQVKRTGTVQAAFNFDAIEVCTKETKPKKVKRIDGELGLKDWIGQSVVALDNIHQKPTSLSYEVEFIITKKLELAPNYHIDDNIYHTTKVGSSADFSFKFAPADVKSHKLTIVAEKRKDREGKETAPKKGGVRKSKPVMRSTSKQVSPQTLESLDLKYFTLHNNK</sequence>
<protein>
    <recommendedName>
        <fullName evidence="5">Lipoprotein</fullName>
    </recommendedName>
</protein>
<comment type="caution">
    <text evidence="3">The sequence shown here is derived from an EMBL/GenBank/DDBJ whole genome shotgun (WGS) entry which is preliminary data.</text>
</comment>
<dbReference type="Proteomes" id="UP001209755">
    <property type="component" value="Unassembled WGS sequence"/>
</dbReference>
<keyword evidence="4" id="KW-1185">Reference proteome</keyword>
<organism evidence="3 4">
    <name type="scientific">Rhodobium gokarnense</name>
    <dbReference type="NCBI Taxonomy" id="364296"/>
    <lineage>
        <taxon>Bacteria</taxon>
        <taxon>Pseudomonadati</taxon>
        <taxon>Pseudomonadota</taxon>
        <taxon>Alphaproteobacteria</taxon>
        <taxon>Hyphomicrobiales</taxon>
        <taxon>Rhodobiaceae</taxon>
        <taxon>Rhodobium</taxon>
    </lineage>
</organism>
<feature type="chain" id="PRO_5046901082" description="Lipoprotein" evidence="2">
    <location>
        <begin position="18"/>
        <end position="288"/>
    </location>
</feature>
<dbReference type="EMBL" id="JAOQNS010000019">
    <property type="protein sequence ID" value="MCW2310135.1"/>
    <property type="molecule type" value="Genomic_DNA"/>
</dbReference>
<feature type="region of interest" description="Disordered" evidence="1">
    <location>
        <begin position="238"/>
        <end position="272"/>
    </location>
</feature>
<dbReference type="PROSITE" id="PS51257">
    <property type="entry name" value="PROKAR_LIPOPROTEIN"/>
    <property type="match status" value="1"/>
</dbReference>
<feature type="compositionally biased region" description="Polar residues" evidence="1">
    <location>
        <begin position="263"/>
        <end position="272"/>
    </location>
</feature>
<proteinExistence type="predicted"/>
<feature type="signal peptide" evidence="2">
    <location>
        <begin position="1"/>
        <end position="17"/>
    </location>
</feature>
<feature type="compositionally biased region" description="Basic and acidic residues" evidence="1">
    <location>
        <begin position="238"/>
        <end position="250"/>
    </location>
</feature>
<accession>A0ABT3HIA7</accession>
<reference evidence="4" key="1">
    <citation type="submission" date="2023-07" db="EMBL/GenBank/DDBJ databases">
        <title>Genome sequencing of Purple Non-Sulfur Bacteria from various extreme environments.</title>
        <authorList>
            <person name="Mayer M."/>
        </authorList>
    </citation>
    <scope>NUCLEOTIDE SEQUENCE [LARGE SCALE GENOMIC DNA]</scope>
    <source>
        <strain evidence="4">DSM 17935</strain>
    </source>
</reference>
<keyword evidence="2" id="KW-0732">Signal</keyword>
<evidence type="ECO:0000256" key="1">
    <source>
        <dbReference type="SAM" id="MobiDB-lite"/>
    </source>
</evidence>